<dbReference type="Proteomes" id="UP001196413">
    <property type="component" value="Unassembled WGS sequence"/>
</dbReference>
<organism evidence="1 2">
    <name type="scientific">Parelaphostrongylus tenuis</name>
    <name type="common">Meningeal worm</name>
    <dbReference type="NCBI Taxonomy" id="148309"/>
    <lineage>
        <taxon>Eukaryota</taxon>
        <taxon>Metazoa</taxon>
        <taxon>Ecdysozoa</taxon>
        <taxon>Nematoda</taxon>
        <taxon>Chromadorea</taxon>
        <taxon>Rhabditida</taxon>
        <taxon>Rhabditina</taxon>
        <taxon>Rhabditomorpha</taxon>
        <taxon>Strongyloidea</taxon>
        <taxon>Metastrongylidae</taxon>
        <taxon>Parelaphostrongylus</taxon>
    </lineage>
</organism>
<accession>A0AAD5MMM0</accession>
<gene>
    <name evidence="1" type="ORF">KIN20_008277</name>
</gene>
<dbReference type="EMBL" id="JAHQIW010001301">
    <property type="protein sequence ID" value="KAJ1352086.1"/>
    <property type="molecule type" value="Genomic_DNA"/>
</dbReference>
<proteinExistence type="predicted"/>
<evidence type="ECO:0000313" key="1">
    <source>
        <dbReference type="EMBL" id="KAJ1352086.1"/>
    </source>
</evidence>
<comment type="caution">
    <text evidence="1">The sequence shown here is derived from an EMBL/GenBank/DDBJ whole genome shotgun (WGS) entry which is preliminary data.</text>
</comment>
<dbReference type="AlphaFoldDB" id="A0AAD5MMM0"/>
<evidence type="ECO:0000313" key="2">
    <source>
        <dbReference type="Proteomes" id="UP001196413"/>
    </source>
</evidence>
<keyword evidence="2" id="KW-1185">Reference proteome</keyword>
<protein>
    <submittedName>
        <fullName evidence="1">Uncharacterized protein</fullName>
    </submittedName>
</protein>
<sequence>MSYFSDEQSLLPPTEDMDRSIFIILPHSGARQLAQDHLAHTCDSIRFFLLRYGETVFPGYKHIVGIAHANGITNTTSERAILEPQPMVPQSPLPIVTVNLSLNHREKIKRLDSPAAISAEAQVECLPRIYLKDITTVAVRLTH</sequence>
<reference evidence="1" key="1">
    <citation type="submission" date="2021-06" db="EMBL/GenBank/DDBJ databases">
        <title>Parelaphostrongylus tenuis whole genome reference sequence.</title>
        <authorList>
            <person name="Garwood T.J."/>
            <person name="Larsen P.A."/>
            <person name="Fountain-Jones N.M."/>
            <person name="Garbe J.R."/>
            <person name="Macchietto M.G."/>
            <person name="Kania S.A."/>
            <person name="Gerhold R.W."/>
            <person name="Richards J.E."/>
            <person name="Wolf T.M."/>
        </authorList>
    </citation>
    <scope>NUCLEOTIDE SEQUENCE</scope>
    <source>
        <strain evidence="1">MNPRO001-30</strain>
        <tissue evidence="1">Meninges</tissue>
    </source>
</reference>
<name>A0AAD5MMM0_PARTN</name>